<dbReference type="Gene3D" id="3.30.70.80">
    <property type="entry name" value="Peptidase S8 propeptide/proteinase inhibitor I9"/>
    <property type="match status" value="1"/>
</dbReference>
<dbReference type="InterPro" id="IPR015919">
    <property type="entry name" value="Cadherin-like_sf"/>
</dbReference>
<dbReference type="InterPro" id="IPR037045">
    <property type="entry name" value="S8pro/Inhibitor_I9_sf"/>
</dbReference>
<evidence type="ECO:0000256" key="4">
    <source>
        <dbReference type="ARBA" id="ARBA00022825"/>
    </source>
</evidence>
<dbReference type="PANTHER" id="PTHR43806">
    <property type="entry name" value="PEPTIDASE S8"/>
    <property type="match status" value="1"/>
</dbReference>
<evidence type="ECO:0000259" key="8">
    <source>
        <dbReference type="Pfam" id="PF00082"/>
    </source>
</evidence>
<evidence type="ECO:0000313" key="10">
    <source>
        <dbReference type="EMBL" id="MBB4965599.1"/>
    </source>
</evidence>
<dbReference type="Pfam" id="PF05922">
    <property type="entry name" value="Inhibitor_I9"/>
    <property type="match status" value="1"/>
</dbReference>
<evidence type="ECO:0000256" key="1">
    <source>
        <dbReference type="ARBA" id="ARBA00011073"/>
    </source>
</evidence>
<dbReference type="PANTHER" id="PTHR43806:SF11">
    <property type="entry name" value="CEREVISIN-RELATED"/>
    <property type="match status" value="1"/>
</dbReference>
<dbReference type="Pfam" id="PF05345">
    <property type="entry name" value="He_PIG"/>
    <property type="match status" value="1"/>
</dbReference>
<evidence type="ECO:0000256" key="6">
    <source>
        <dbReference type="RuleBase" id="RU003355"/>
    </source>
</evidence>
<dbReference type="CDD" id="cd04077">
    <property type="entry name" value="Peptidases_S8_PCSK9_ProteinaseK_like"/>
    <property type="match status" value="1"/>
</dbReference>
<dbReference type="GO" id="GO:0006508">
    <property type="term" value="P:proteolysis"/>
    <property type="evidence" value="ECO:0007669"/>
    <property type="project" value="UniProtKB-KW"/>
</dbReference>
<dbReference type="InterPro" id="IPR013783">
    <property type="entry name" value="Ig-like_fold"/>
</dbReference>
<dbReference type="InterPro" id="IPR000209">
    <property type="entry name" value="Peptidase_S8/S53_dom"/>
</dbReference>
<dbReference type="Gene3D" id="2.60.40.10">
    <property type="entry name" value="Immunoglobulins"/>
    <property type="match status" value="1"/>
</dbReference>
<keyword evidence="7" id="KW-0732">Signal</keyword>
<dbReference type="GO" id="GO:0016020">
    <property type="term" value="C:membrane"/>
    <property type="evidence" value="ECO:0007669"/>
    <property type="project" value="InterPro"/>
</dbReference>
<feature type="active site" description="Charge relay system" evidence="5">
    <location>
        <position position="172"/>
    </location>
</feature>
<dbReference type="PROSITE" id="PS00137">
    <property type="entry name" value="SUBTILASE_HIS"/>
    <property type="match status" value="1"/>
</dbReference>
<reference evidence="10 11" key="1">
    <citation type="submission" date="2020-08" db="EMBL/GenBank/DDBJ databases">
        <title>Sequencing the genomes of 1000 actinobacteria strains.</title>
        <authorList>
            <person name="Klenk H.-P."/>
        </authorList>
    </citation>
    <scope>NUCLEOTIDE SEQUENCE [LARGE SCALE GENOMIC DNA]</scope>
    <source>
        <strain evidence="10 11">DSM 45084</strain>
    </source>
</reference>
<dbReference type="InterPro" id="IPR023827">
    <property type="entry name" value="Peptidase_S8_Asp-AS"/>
</dbReference>
<dbReference type="Proteomes" id="UP000542674">
    <property type="component" value="Unassembled WGS sequence"/>
</dbReference>
<name>A0A7W7WVQ9_9PSEU</name>
<dbReference type="InterPro" id="IPR010259">
    <property type="entry name" value="S8pro/Inhibitor_I9"/>
</dbReference>
<comment type="similarity">
    <text evidence="1 5 6">Belongs to the peptidase S8 family.</text>
</comment>
<dbReference type="EMBL" id="JACHJS010000001">
    <property type="protein sequence ID" value="MBB4965599.1"/>
    <property type="molecule type" value="Genomic_DNA"/>
</dbReference>
<dbReference type="RefSeq" id="WP_312865643.1">
    <property type="nucleotide sequence ID" value="NZ_BAABAI010000029.1"/>
</dbReference>
<dbReference type="SUPFAM" id="SSF49313">
    <property type="entry name" value="Cadherin-like"/>
    <property type="match status" value="1"/>
</dbReference>
<dbReference type="InterPro" id="IPR015500">
    <property type="entry name" value="Peptidase_S8_subtilisin-rel"/>
</dbReference>
<feature type="domain" description="Inhibitor I9" evidence="9">
    <location>
        <begin position="54"/>
        <end position="99"/>
    </location>
</feature>
<feature type="active site" description="Charge relay system" evidence="5">
    <location>
        <position position="140"/>
    </location>
</feature>
<feature type="active site" description="Charge relay system" evidence="5">
    <location>
        <position position="325"/>
    </location>
</feature>
<proteinExistence type="inferred from homology"/>
<accession>A0A7W7WVQ9</accession>
<dbReference type="InterPro" id="IPR023828">
    <property type="entry name" value="Peptidase_S8_Ser-AS"/>
</dbReference>
<evidence type="ECO:0000259" key="9">
    <source>
        <dbReference type="Pfam" id="PF05922"/>
    </source>
</evidence>
<dbReference type="InterPro" id="IPR050131">
    <property type="entry name" value="Peptidase_S8_subtilisin-like"/>
</dbReference>
<dbReference type="InterPro" id="IPR036852">
    <property type="entry name" value="Peptidase_S8/S53_dom_sf"/>
</dbReference>
<dbReference type="InterPro" id="IPR022398">
    <property type="entry name" value="Peptidase_S8_His-AS"/>
</dbReference>
<dbReference type="InterPro" id="IPR034193">
    <property type="entry name" value="PCSK9_ProteinaseK-like"/>
</dbReference>
<organism evidence="10 11">
    <name type="scientific">Saccharothrix violaceirubra</name>
    <dbReference type="NCBI Taxonomy" id="413306"/>
    <lineage>
        <taxon>Bacteria</taxon>
        <taxon>Bacillati</taxon>
        <taxon>Actinomycetota</taxon>
        <taxon>Actinomycetes</taxon>
        <taxon>Pseudonocardiales</taxon>
        <taxon>Pseudonocardiaceae</taxon>
        <taxon>Saccharothrix</taxon>
    </lineage>
</organism>
<dbReference type="AlphaFoldDB" id="A0A7W7WVQ9"/>
<gene>
    <name evidence="10" type="ORF">F4559_002958</name>
</gene>
<protein>
    <submittedName>
        <fullName evidence="10">Subtilisin family serine protease</fullName>
    </submittedName>
</protein>
<feature type="chain" id="PRO_5031474376" evidence="7">
    <location>
        <begin position="24"/>
        <end position="624"/>
    </location>
</feature>
<keyword evidence="11" id="KW-1185">Reference proteome</keyword>
<sequence>MALSVAAMVVAAAVVAVAPAASAVVEGTGPGAVDGSYLVVLKDDRTDPRALAAAYSGTVRTTYRHVVPGFSGEMTARDAGRLAADPRVALVRQNQRVRTTGTQTSPPSWGLDRVDQRDGGLDNSYSYSTTASSVTAYVIDTGIHTAHQDFGGRATWGTNTAGDGDDTDCNGHGTHVAGTIGGTSYGVAKQVRLVAVKVLDCAGSGTTETVLAGIDWVIAHHGNGPAVANLSLGGEADPLLDAGIRRLIADGVTTTVSAGNQGGDACLRSPARVAEAITVGATTEQDSRASYSNTGTCVDLFAPGDSITSAWKGWDQASDTISGTSMAAPHVAGAAALLLAVDPASTPAQIGAHLAADATPGKVDDAGTGSPNRLLVVNTGSRPGYPIVSNPGYRAQRTGTPMTFQMTATGGTAPYTWSATGLPTGVTINAGTGLVSGTPTQTIVDGQVAVTAKDKAGRATTARFRITVVPPGWTCPSGGQKLVNPGFESGSTGWWSSGYLIDRYTDVDAPRTGVYAAKVDAFTATGGSVTQDVTIPRECAWSTLTFYAKVTREGPEDQYDRLNVRIGDDVVTTVQGKGAPAGYRQFTVDLSAYAGKTVAIWFTGWGDTQNITSFVLDDIAVNAR</sequence>
<keyword evidence="4 5" id="KW-0720">Serine protease</keyword>
<evidence type="ECO:0000256" key="3">
    <source>
        <dbReference type="ARBA" id="ARBA00022801"/>
    </source>
</evidence>
<dbReference type="SUPFAM" id="SSF54897">
    <property type="entry name" value="Protease propeptides/inhibitors"/>
    <property type="match status" value="1"/>
</dbReference>
<dbReference type="GO" id="GO:0005615">
    <property type="term" value="C:extracellular space"/>
    <property type="evidence" value="ECO:0007669"/>
    <property type="project" value="TreeGrafter"/>
</dbReference>
<dbReference type="PROSITE" id="PS00136">
    <property type="entry name" value="SUBTILASE_ASP"/>
    <property type="match status" value="1"/>
</dbReference>
<dbReference type="Pfam" id="PF00082">
    <property type="entry name" value="Peptidase_S8"/>
    <property type="match status" value="1"/>
</dbReference>
<dbReference type="GO" id="GO:0004252">
    <property type="term" value="F:serine-type endopeptidase activity"/>
    <property type="evidence" value="ECO:0007669"/>
    <property type="project" value="UniProtKB-UniRule"/>
</dbReference>
<dbReference type="GO" id="GO:0005509">
    <property type="term" value="F:calcium ion binding"/>
    <property type="evidence" value="ECO:0007669"/>
    <property type="project" value="InterPro"/>
</dbReference>
<dbReference type="PROSITE" id="PS00138">
    <property type="entry name" value="SUBTILASE_SER"/>
    <property type="match status" value="1"/>
</dbReference>
<feature type="domain" description="Peptidase S8/S53" evidence="8">
    <location>
        <begin position="138"/>
        <end position="361"/>
    </location>
</feature>
<keyword evidence="2 5" id="KW-0645">Protease</keyword>
<evidence type="ECO:0000256" key="2">
    <source>
        <dbReference type="ARBA" id="ARBA00022670"/>
    </source>
</evidence>
<dbReference type="SUPFAM" id="SSF52743">
    <property type="entry name" value="Subtilisin-like"/>
    <property type="match status" value="1"/>
</dbReference>
<keyword evidence="3 5" id="KW-0378">Hydrolase</keyword>
<evidence type="ECO:0000256" key="7">
    <source>
        <dbReference type="SAM" id="SignalP"/>
    </source>
</evidence>
<dbReference type="Gene3D" id="3.40.50.200">
    <property type="entry name" value="Peptidase S8/S53 domain"/>
    <property type="match status" value="1"/>
</dbReference>
<dbReference type="PRINTS" id="PR00723">
    <property type="entry name" value="SUBTILISIN"/>
</dbReference>
<comment type="caution">
    <text evidence="10">The sequence shown here is derived from an EMBL/GenBank/DDBJ whole genome shotgun (WGS) entry which is preliminary data.</text>
</comment>
<dbReference type="PROSITE" id="PS51892">
    <property type="entry name" value="SUBTILASE"/>
    <property type="match status" value="1"/>
</dbReference>
<dbReference type="GO" id="GO:0005975">
    <property type="term" value="P:carbohydrate metabolic process"/>
    <property type="evidence" value="ECO:0007669"/>
    <property type="project" value="UniProtKB-ARBA"/>
</dbReference>
<evidence type="ECO:0000313" key="11">
    <source>
        <dbReference type="Proteomes" id="UP000542674"/>
    </source>
</evidence>
<dbReference type="FunFam" id="3.40.50.200:FF:000014">
    <property type="entry name" value="Proteinase K"/>
    <property type="match status" value="1"/>
</dbReference>
<evidence type="ECO:0000256" key="5">
    <source>
        <dbReference type="PROSITE-ProRule" id="PRU01240"/>
    </source>
</evidence>
<dbReference type="Gene3D" id="2.60.120.260">
    <property type="entry name" value="Galactose-binding domain-like"/>
    <property type="match status" value="1"/>
</dbReference>
<feature type="signal peptide" evidence="7">
    <location>
        <begin position="1"/>
        <end position="23"/>
    </location>
</feature>